<name>A0A067RFF7_ZOONE</name>
<dbReference type="PANTHER" id="PTHR21261">
    <property type="entry name" value="BEAT PROTEIN"/>
    <property type="match status" value="1"/>
</dbReference>
<keyword evidence="2" id="KW-1185">Reference proteome</keyword>
<dbReference type="OMA" id="FANCTSF"/>
<dbReference type="InterPro" id="IPR013783">
    <property type="entry name" value="Ig-like_fold"/>
</dbReference>
<dbReference type="eggNOG" id="ENOG502S5B5">
    <property type="taxonomic scope" value="Eukaryota"/>
</dbReference>
<dbReference type="STRING" id="136037.A0A067RFF7"/>
<dbReference type="EMBL" id="KK852541">
    <property type="protein sequence ID" value="KDR21758.1"/>
    <property type="molecule type" value="Genomic_DNA"/>
</dbReference>
<dbReference type="SUPFAM" id="SSF48726">
    <property type="entry name" value="Immunoglobulin"/>
    <property type="match status" value="1"/>
</dbReference>
<organism evidence="1 2">
    <name type="scientific">Zootermopsis nevadensis</name>
    <name type="common">Dampwood termite</name>
    <dbReference type="NCBI Taxonomy" id="136037"/>
    <lineage>
        <taxon>Eukaryota</taxon>
        <taxon>Metazoa</taxon>
        <taxon>Ecdysozoa</taxon>
        <taxon>Arthropoda</taxon>
        <taxon>Hexapoda</taxon>
        <taxon>Insecta</taxon>
        <taxon>Pterygota</taxon>
        <taxon>Neoptera</taxon>
        <taxon>Polyneoptera</taxon>
        <taxon>Dictyoptera</taxon>
        <taxon>Blattodea</taxon>
        <taxon>Blattoidea</taxon>
        <taxon>Termitoidae</taxon>
        <taxon>Termopsidae</taxon>
        <taxon>Zootermopsis</taxon>
    </lineage>
</organism>
<dbReference type="Proteomes" id="UP000027135">
    <property type="component" value="Unassembled WGS sequence"/>
</dbReference>
<reference evidence="1 2" key="1">
    <citation type="journal article" date="2014" name="Nat. Commun.">
        <title>Molecular traces of alternative social organization in a termite genome.</title>
        <authorList>
            <person name="Terrapon N."/>
            <person name="Li C."/>
            <person name="Robertson H.M."/>
            <person name="Ji L."/>
            <person name="Meng X."/>
            <person name="Booth W."/>
            <person name="Chen Z."/>
            <person name="Childers C.P."/>
            <person name="Glastad K.M."/>
            <person name="Gokhale K."/>
            <person name="Gowin J."/>
            <person name="Gronenberg W."/>
            <person name="Hermansen R.A."/>
            <person name="Hu H."/>
            <person name="Hunt B.G."/>
            <person name="Huylmans A.K."/>
            <person name="Khalil S.M."/>
            <person name="Mitchell R.D."/>
            <person name="Munoz-Torres M.C."/>
            <person name="Mustard J.A."/>
            <person name="Pan H."/>
            <person name="Reese J.T."/>
            <person name="Scharf M.E."/>
            <person name="Sun F."/>
            <person name="Vogel H."/>
            <person name="Xiao J."/>
            <person name="Yang W."/>
            <person name="Yang Z."/>
            <person name="Yang Z."/>
            <person name="Zhou J."/>
            <person name="Zhu J."/>
            <person name="Brent C.S."/>
            <person name="Elsik C.G."/>
            <person name="Goodisman M.A."/>
            <person name="Liberles D.A."/>
            <person name="Roe R.M."/>
            <person name="Vargo E.L."/>
            <person name="Vilcinskas A."/>
            <person name="Wang J."/>
            <person name="Bornberg-Bauer E."/>
            <person name="Korb J."/>
            <person name="Zhang G."/>
            <person name="Liebig J."/>
        </authorList>
    </citation>
    <scope>NUCLEOTIDE SEQUENCE [LARGE SCALE GENOMIC DNA]</scope>
    <source>
        <tissue evidence="1">Whole organism</tissue>
    </source>
</reference>
<dbReference type="PANTHER" id="PTHR21261:SF3">
    <property type="entry name" value="BEATEN PATH VII"/>
    <property type="match status" value="1"/>
</dbReference>
<gene>
    <name evidence="1" type="ORF">L798_02701</name>
</gene>
<dbReference type="InParanoid" id="A0A067RFF7"/>
<dbReference type="InterPro" id="IPR036179">
    <property type="entry name" value="Ig-like_dom_sf"/>
</dbReference>
<evidence type="ECO:0000313" key="2">
    <source>
        <dbReference type="Proteomes" id="UP000027135"/>
    </source>
</evidence>
<accession>A0A067RFF7</accession>
<proteinExistence type="predicted"/>
<dbReference type="AlphaFoldDB" id="A0A067RFF7"/>
<dbReference type="Gene3D" id="2.60.40.10">
    <property type="entry name" value="Immunoglobulins"/>
    <property type="match status" value="1"/>
</dbReference>
<sequence length="98" mass="10942">MQFESSGSYSCEVSTQTPIYTKPSNDHELLVIETQRDPPEVLIPKSAYQVGERLEVNCTSSPARPVADITWLVNGIPDPCQLWIAFRTKNSKTSTGER</sequence>
<evidence type="ECO:0000313" key="1">
    <source>
        <dbReference type="EMBL" id="KDR21758.1"/>
    </source>
</evidence>
<protein>
    <submittedName>
        <fullName evidence="1">Uncharacterized protein</fullName>
    </submittedName>
</protein>